<accession>A0A6A6PDY4</accession>
<dbReference type="AlphaFoldDB" id="A0A6A6PDY4"/>
<evidence type="ECO:0000256" key="1">
    <source>
        <dbReference type="SAM" id="MobiDB-lite"/>
    </source>
</evidence>
<name>A0A6A6PDY4_9PEZI</name>
<evidence type="ECO:0000313" key="3">
    <source>
        <dbReference type="Proteomes" id="UP000799766"/>
    </source>
</evidence>
<feature type="compositionally biased region" description="Basic and acidic residues" evidence="1">
    <location>
        <begin position="105"/>
        <end position="119"/>
    </location>
</feature>
<organism evidence="2 3">
    <name type="scientific">Lineolata rhizophorae</name>
    <dbReference type="NCBI Taxonomy" id="578093"/>
    <lineage>
        <taxon>Eukaryota</taxon>
        <taxon>Fungi</taxon>
        <taxon>Dikarya</taxon>
        <taxon>Ascomycota</taxon>
        <taxon>Pezizomycotina</taxon>
        <taxon>Dothideomycetes</taxon>
        <taxon>Dothideomycetes incertae sedis</taxon>
        <taxon>Lineolatales</taxon>
        <taxon>Lineolataceae</taxon>
        <taxon>Lineolata</taxon>
    </lineage>
</organism>
<feature type="compositionally biased region" description="Basic residues" evidence="1">
    <location>
        <begin position="127"/>
        <end position="136"/>
    </location>
</feature>
<dbReference type="Proteomes" id="UP000799766">
    <property type="component" value="Unassembled WGS sequence"/>
</dbReference>
<feature type="region of interest" description="Disordered" evidence="1">
    <location>
        <begin position="76"/>
        <end position="170"/>
    </location>
</feature>
<evidence type="ECO:0000313" key="2">
    <source>
        <dbReference type="EMBL" id="KAF2462171.1"/>
    </source>
</evidence>
<reference evidence="2" key="1">
    <citation type="journal article" date="2020" name="Stud. Mycol.">
        <title>101 Dothideomycetes genomes: a test case for predicting lifestyles and emergence of pathogens.</title>
        <authorList>
            <person name="Haridas S."/>
            <person name="Albert R."/>
            <person name="Binder M."/>
            <person name="Bloem J."/>
            <person name="Labutti K."/>
            <person name="Salamov A."/>
            <person name="Andreopoulos B."/>
            <person name="Baker S."/>
            <person name="Barry K."/>
            <person name="Bills G."/>
            <person name="Bluhm B."/>
            <person name="Cannon C."/>
            <person name="Castanera R."/>
            <person name="Culley D."/>
            <person name="Daum C."/>
            <person name="Ezra D."/>
            <person name="Gonzalez J."/>
            <person name="Henrissat B."/>
            <person name="Kuo A."/>
            <person name="Liang C."/>
            <person name="Lipzen A."/>
            <person name="Lutzoni F."/>
            <person name="Magnuson J."/>
            <person name="Mondo S."/>
            <person name="Nolan M."/>
            <person name="Ohm R."/>
            <person name="Pangilinan J."/>
            <person name="Park H.-J."/>
            <person name="Ramirez L."/>
            <person name="Alfaro M."/>
            <person name="Sun H."/>
            <person name="Tritt A."/>
            <person name="Yoshinaga Y."/>
            <person name="Zwiers L.-H."/>
            <person name="Turgeon B."/>
            <person name="Goodwin S."/>
            <person name="Spatafora J."/>
            <person name="Crous P."/>
            <person name="Grigoriev I."/>
        </authorList>
    </citation>
    <scope>NUCLEOTIDE SEQUENCE</scope>
    <source>
        <strain evidence="2">ATCC 16933</strain>
    </source>
</reference>
<keyword evidence="3" id="KW-1185">Reference proteome</keyword>
<gene>
    <name evidence="2" type="ORF">BDY21DRAFT_8460</name>
</gene>
<sequence>MYGCGHGAATRGLAQKACARLTCADGGRRWTAALYLPTVYLFSRRILERRRKEIVGEPKDFGARISCATRPRFSRSWGRTSSGLGRPASFGLPHGVSATGGGDEETWRDQKVENPERGQGEVASRASLRRKSRTRLHAAMPSSGPIGVTRSPITIPLPSRSSPKPNGRWADNSHFHRPMSCRGRGTVAPGSLLGGGALAHID</sequence>
<proteinExistence type="predicted"/>
<protein>
    <submittedName>
        <fullName evidence="2">Uncharacterized protein</fullName>
    </submittedName>
</protein>
<dbReference type="EMBL" id="MU001670">
    <property type="protein sequence ID" value="KAF2462171.1"/>
    <property type="molecule type" value="Genomic_DNA"/>
</dbReference>